<dbReference type="RefSeq" id="WP_119764043.1">
    <property type="nucleotide sequence ID" value="NZ_QYUJ01000014.1"/>
</dbReference>
<keyword evidence="6" id="KW-1185">Reference proteome</keyword>
<dbReference type="Gene3D" id="3.40.50.2300">
    <property type="match status" value="2"/>
</dbReference>
<dbReference type="Proteomes" id="UP000286287">
    <property type="component" value="Unassembled WGS sequence"/>
</dbReference>
<dbReference type="EMBL" id="QYUJ01000014">
    <property type="protein sequence ID" value="RJF72173.1"/>
    <property type="molecule type" value="Genomic_DNA"/>
</dbReference>
<dbReference type="InterPro" id="IPR046335">
    <property type="entry name" value="LacI/GalR-like_sensor"/>
</dbReference>
<evidence type="ECO:0000256" key="2">
    <source>
        <dbReference type="ARBA" id="ARBA00023125"/>
    </source>
</evidence>
<keyword evidence="1" id="KW-0805">Transcription regulation</keyword>
<dbReference type="PROSITE" id="PS50932">
    <property type="entry name" value="HTH_LACI_2"/>
    <property type="match status" value="1"/>
</dbReference>
<dbReference type="OrthoDB" id="59108at2"/>
<evidence type="ECO:0000256" key="3">
    <source>
        <dbReference type="ARBA" id="ARBA00023163"/>
    </source>
</evidence>
<dbReference type="SMART" id="SM00354">
    <property type="entry name" value="HTH_LACI"/>
    <property type="match status" value="1"/>
</dbReference>
<evidence type="ECO:0000259" key="4">
    <source>
        <dbReference type="PROSITE" id="PS50932"/>
    </source>
</evidence>
<dbReference type="AlphaFoldDB" id="A0A418V7U5"/>
<dbReference type="SUPFAM" id="SSF53822">
    <property type="entry name" value="Periplasmic binding protein-like I"/>
    <property type="match status" value="1"/>
</dbReference>
<dbReference type="Pfam" id="PF00356">
    <property type="entry name" value="LacI"/>
    <property type="match status" value="1"/>
</dbReference>
<keyword evidence="2 5" id="KW-0238">DNA-binding</keyword>
<name>A0A418V7U5_9DEIO</name>
<dbReference type="CDD" id="cd06279">
    <property type="entry name" value="PBP1_LacI-like"/>
    <property type="match status" value="1"/>
</dbReference>
<dbReference type="PANTHER" id="PTHR30146:SF138">
    <property type="entry name" value="TRANSCRIPTIONAL REGULATORY PROTEIN"/>
    <property type="match status" value="1"/>
</dbReference>
<protein>
    <submittedName>
        <fullName evidence="5">LacI family DNA-binding transcriptional regulator</fullName>
    </submittedName>
</protein>
<dbReference type="Gene3D" id="1.10.260.40">
    <property type="entry name" value="lambda repressor-like DNA-binding domains"/>
    <property type="match status" value="1"/>
</dbReference>
<evidence type="ECO:0000313" key="5">
    <source>
        <dbReference type="EMBL" id="RJF72173.1"/>
    </source>
</evidence>
<dbReference type="GO" id="GO:0003700">
    <property type="term" value="F:DNA-binding transcription factor activity"/>
    <property type="evidence" value="ECO:0007669"/>
    <property type="project" value="TreeGrafter"/>
</dbReference>
<comment type="caution">
    <text evidence="5">The sequence shown here is derived from an EMBL/GenBank/DDBJ whole genome shotgun (WGS) entry which is preliminary data.</text>
</comment>
<dbReference type="Pfam" id="PF13377">
    <property type="entry name" value="Peripla_BP_3"/>
    <property type="match status" value="1"/>
</dbReference>
<reference evidence="5 6" key="1">
    <citation type="submission" date="2018-09" db="EMBL/GenBank/DDBJ databases">
        <authorList>
            <person name="Zhu H."/>
        </authorList>
    </citation>
    <scope>NUCLEOTIDE SEQUENCE [LARGE SCALE GENOMIC DNA]</scope>
    <source>
        <strain evidence="5 6">K2S05-167</strain>
    </source>
</reference>
<sequence>MTPAQPRSRGHSRPTLRDVARALQVSVATVSNAYNRPDQLSGELRDRILTAAREMGYPGPNPLARSLRRGKTGVIALVYDAPLNYAFADPAASLFLGTLAATIQTQGLNLLLLACPDSTEPVRAASVDGFIVYCSAEQSELLGTVLARALPTVLVEQRPRPGTSQVGIDDLQGAQEAARHLAELGHTHIGILPLEITKDYCPDPVTPQREASTNSLTTARRFQGYRQGAPQAHFHILETAQNTPQEGEERARELLTRYPQITALLCMSDVLAHGALNAARSLGRRVPQDLSIIGFDDLPSSEPLNLTSVWQPTADKGRQAGEALLAQLAGDSPSTVTLPTRLVVRGTTGKTGGRS</sequence>
<feature type="domain" description="HTH lacI-type" evidence="4">
    <location>
        <begin position="14"/>
        <end position="69"/>
    </location>
</feature>
<evidence type="ECO:0000313" key="6">
    <source>
        <dbReference type="Proteomes" id="UP000286287"/>
    </source>
</evidence>
<keyword evidence="3" id="KW-0804">Transcription</keyword>
<dbReference type="GO" id="GO:0000976">
    <property type="term" value="F:transcription cis-regulatory region binding"/>
    <property type="evidence" value="ECO:0007669"/>
    <property type="project" value="TreeGrafter"/>
</dbReference>
<evidence type="ECO:0000256" key="1">
    <source>
        <dbReference type="ARBA" id="ARBA00023015"/>
    </source>
</evidence>
<dbReference type="InterPro" id="IPR000843">
    <property type="entry name" value="HTH_LacI"/>
</dbReference>
<dbReference type="SUPFAM" id="SSF47413">
    <property type="entry name" value="lambda repressor-like DNA-binding domains"/>
    <property type="match status" value="1"/>
</dbReference>
<dbReference type="PANTHER" id="PTHR30146">
    <property type="entry name" value="LACI-RELATED TRANSCRIPTIONAL REPRESSOR"/>
    <property type="match status" value="1"/>
</dbReference>
<proteinExistence type="predicted"/>
<dbReference type="InterPro" id="IPR028082">
    <property type="entry name" value="Peripla_BP_I"/>
</dbReference>
<dbReference type="CDD" id="cd01392">
    <property type="entry name" value="HTH_LacI"/>
    <property type="match status" value="1"/>
</dbReference>
<organism evidence="5 6">
    <name type="scientific">Deinococcus cavernae</name>
    <dbReference type="NCBI Taxonomy" id="2320857"/>
    <lineage>
        <taxon>Bacteria</taxon>
        <taxon>Thermotogati</taxon>
        <taxon>Deinococcota</taxon>
        <taxon>Deinococci</taxon>
        <taxon>Deinococcales</taxon>
        <taxon>Deinococcaceae</taxon>
        <taxon>Deinococcus</taxon>
    </lineage>
</organism>
<gene>
    <name evidence="5" type="ORF">D3875_12030</name>
</gene>
<accession>A0A418V7U5</accession>
<dbReference type="InterPro" id="IPR010982">
    <property type="entry name" value="Lambda_DNA-bd_dom_sf"/>
</dbReference>